<evidence type="ECO:0000313" key="3">
    <source>
        <dbReference type="EMBL" id="CAL4801646.1"/>
    </source>
</evidence>
<keyword evidence="1" id="KW-1133">Transmembrane helix</keyword>
<keyword evidence="1" id="KW-0812">Transmembrane</keyword>
<evidence type="ECO:0000256" key="1">
    <source>
        <dbReference type="SAM" id="Phobius"/>
    </source>
</evidence>
<name>A0A9P1DPZ5_9DINO</name>
<dbReference type="EMBL" id="CAMXCT030006301">
    <property type="protein sequence ID" value="CAL4801646.1"/>
    <property type="molecule type" value="Genomic_DNA"/>
</dbReference>
<evidence type="ECO:0000313" key="4">
    <source>
        <dbReference type="Proteomes" id="UP001152797"/>
    </source>
</evidence>
<keyword evidence="4" id="KW-1185">Reference proteome</keyword>
<dbReference type="Proteomes" id="UP001152797">
    <property type="component" value="Unassembled WGS sequence"/>
</dbReference>
<accession>A0A9P1DPZ5</accession>
<gene>
    <name evidence="2" type="ORF">C1SCF055_LOCUS39244</name>
</gene>
<dbReference type="EMBL" id="CAMXCT020006301">
    <property type="protein sequence ID" value="CAL1167709.1"/>
    <property type="molecule type" value="Genomic_DNA"/>
</dbReference>
<organism evidence="2">
    <name type="scientific">Cladocopium goreaui</name>
    <dbReference type="NCBI Taxonomy" id="2562237"/>
    <lineage>
        <taxon>Eukaryota</taxon>
        <taxon>Sar</taxon>
        <taxon>Alveolata</taxon>
        <taxon>Dinophyceae</taxon>
        <taxon>Suessiales</taxon>
        <taxon>Symbiodiniaceae</taxon>
        <taxon>Cladocopium</taxon>
    </lineage>
</organism>
<reference evidence="2" key="1">
    <citation type="submission" date="2022-10" db="EMBL/GenBank/DDBJ databases">
        <authorList>
            <person name="Chen Y."/>
            <person name="Dougan E. K."/>
            <person name="Chan C."/>
            <person name="Rhodes N."/>
            <person name="Thang M."/>
        </authorList>
    </citation>
    <scope>NUCLEOTIDE SEQUENCE</scope>
</reference>
<reference evidence="3 4" key="2">
    <citation type="submission" date="2024-05" db="EMBL/GenBank/DDBJ databases">
        <authorList>
            <person name="Chen Y."/>
            <person name="Shah S."/>
            <person name="Dougan E. K."/>
            <person name="Thang M."/>
            <person name="Chan C."/>
        </authorList>
    </citation>
    <scope>NUCLEOTIDE SEQUENCE [LARGE SCALE GENOMIC DNA]</scope>
</reference>
<keyword evidence="1" id="KW-0472">Membrane</keyword>
<feature type="transmembrane region" description="Helical" evidence="1">
    <location>
        <begin position="16"/>
        <end position="35"/>
    </location>
</feature>
<dbReference type="AlphaFoldDB" id="A0A9P1DPZ5"/>
<sequence>MACALGFALYFEMMKWAVIGAAGVVFAGFYLFVWYQAVKPCR</sequence>
<proteinExistence type="predicted"/>
<protein>
    <submittedName>
        <fullName evidence="2">Uncharacterized protein</fullName>
    </submittedName>
</protein>
<comment type="caution">
    <text evidence="2">The sequence shown here is derived from an EMBL/GenBank/DDBJ whole genome shotgun (WGS) entry which is preliminary data.</text>
</comment>
<evidence type="ECO:0000313" key="2">
    <source>
        <dbReference type="EMBL" id="CAI4014334.1"/>
    </source>
</evidence>
<dbReference type="EMBL" id="CAMXCT010006301">
    <property type="protein sequence ID" value="CAI4014334.1"/>
    <property type="molecule type" value="Genomic_DNA"/>
</dbReference>